<dbReference type="EMBL" id="JAMKPW020000018">
    <property type="protein sequence ID" value="KAK8208977.1"/>
    <property type="molecule type" value="Genomic_DNA"/>
</dbReference>
<evidence type="ECO:0000313" key="2">
    <source>
        <dbReference type="Proteomes" id="UP001320706"/>
    </source>
</evidence>
<sequence length="1009" mass="110773">MPRRQSEDVVVTRARRVIDATVAVQQMYTTEDGIASVPSSYKKVRKSRSMFNPSAPYNQHHSSTTEHPPDLHPSTPQRIERTTKPLRASYERKSYDFSYGSSPSITLQSPRASVRETQTEDQIKAIAWDAYLQDFHQRKVRQRSSFIDPIKKRLAKTTSKSEVTYDSSLPPFNSAAETDAALTAAIDEAVPPVGTSNQKPRVISDSLKDRFRRIIGRPRRAQTDFPAQHVEAQRLHFDTGSSHNNGSSAYGNFSAKFPTPMHAPPSPPGMSSMRVASGRSAGSGMHGTEGGSRVTSWTDSTIAGTVRTRGGESILLPIEENVSRADSDDGSKQRQGSLFGRALRLSSRRHSRAQLTKSADESQKLYEALQQQIRSSRPQSRGSVEAVVNGSPAPLEKTTMSDRALRTPVSEVQCDIPRSRGNTIRTVTPDEPILRVQVGTPPSPQSHMGPADNGPMEKHGNSYQTRPGTASAADPSAQRLHEKFAAQVTSPSKDTIAKRIQRSHNRWQHALDEMSPIEPRAERYSTDNNPYVLPPFPTEHEAPLPFSIRHPDPAASPAKPLAPPSPKRTAATHRECVISPSVYSQAQDAPRSETPLFGQGTMVTVTGREVKRYSLESPQKNHSQALPLKPSHDWKNWLFKTLDQMQSSPEPPDFTLTASQILSTPEPAKDATETTPQRSSTEHHRENAQRFDSDITVLKTRKGSSSPPSLNAPKQRRPKPKSRSSSSSSYMNDRFPMINTGRRLSSKGFNAIKRMASGGRGSASGASSNTASIAATSSPLPQEPTQTITSTFVTAREQSLSPLPEQPTKSSMKKPRSMAYLSRSHRPTQPSSQHSYPNASNPASVLPPEDTVRQSDTAAKKAKSAFDLRATYREKASASNLAPSNINIRRKPITATLLEDHTLRRISEGPYASEVNLPTEASGHLAVGKENRPSPITTPAIEKQTDAALEPSPLRLRTTTSRSSIRTERGRERAKASPSQKMVDDFLSTRRREKADSSARGQADSPAFL</sequence>
<organism evidence="1 2">
    <name type="scientific">Zalaria obscura</name>
    <dbReference type="NCBI Taxonomy" id="2024903"/>
    <lineage>
        <taxon>Eukaryota</taxon>
        <taxon>Fungi</taxon>
        <taxon>Dikarya</taxon>
        <taxon>Ascomycota</taxon>
        <taxon>Pezizomycotina</taxon>
        <taxon>Dothideomycetes</taxon>
        <taxon>Dothideomycetidae</taxon>
        <taxon>Dothideales</taxon>
        <taxon>Zalariaceae</taxon>
        <taxon>Zalaria</taxon>
    </lineage>
</organism>
<comment type="caution">
    <text evidence="1">The sequence shown here is derived from an EMBL/GenBank/DDBJ whole genome shotgun (WGS) entry which is preliminary data.</text>
</comment>
<accession>A0ACC3SDJ0</accession>
<reference evidence="1" key="1">
    <citation type="submission" date="2024-02" db="EMBL/GenBank/DDBJ databases">
        <title>Metagenome Assembled Genome of Zalaria obscura JY119.</title>
        <authorList>
            <person name="Vighnesh L."/>
            <person name="Jagadeeshwari U."/>
            <person name="Venkata Ramana C."/>
            <person name="Sasikala C."/>
        </authorList>
    </citation>
    <scope>NUCLEOTIDE SEQUENCE</scope>
    <source>
        <strain evidence="1">JY119</strain>
    </source>
</reference>
<keyword evidence="2" id="KW-1185">Reference proteome</keyword>
<gene>
    <name evidence="1" type="ORF">M8818_003940</name>
</gene>
<proteinExistence type="predicted"/>
<protein>
    <submittedName>
        <fullName evidence="1">Uncharacterized protein</fullName>
    </submittedName>
</protein>
<evidence type="ECO:0000313" key="1">
    <source>
        <dbReference type="EMBL" id="KAK8208977.1"/>
    </source>
</evidence>
<dbReference type="Proteomes" id="UP001320706">
    <property type="component" value="Unassembled WGS sequence"/>
</dbReference>
<name>A0ACC3SDJ0_9PEZI</name>